<feature type="transmembrane region" description="Helical" evidence="1">
    <location>
        <begin position="69"/>
        <end position="91"/>
    </location>
</feature>
<feature type="transmembrane region" description="Helical" evidence="1">
    <location>
        <begin position="39"/>
        <end position="57"/>
    </location>
</feature>
<reference evidence="3" key="1">
    <citation type="submission" date="2016-10" db="EMBL/GenBank/DDBJ databases">
        <authorList>
            <person name="Varghese N."/>
            <person name="Submissions S."/>
        </authorList>
    </citation>
    <scope>NUCLEOTIDE SEQUENCE [LARGE SCALE GENOMIC DNA]</scope>
    <source>
        <strain evidence="3">XBD1002</strain>
    </source>
</reference>
<organism evidence="2 3">
    <name type="scientific">Treponema bryantii</name>
    <dbReference type="NCBI Taxonomy" id="163"/>
    <lineage>
        <taxon>Bacteria</taxon>
        <taxon>Pseudomonadati</taxon>
        <taxon>Spirochaetota</taxon>
        <taxon>Spirochaetia</taxon>
        <taxon>Spirochaetales</taxon>
        <taxon>Treponemataceae</taxon>
        <taxon>Treponema</taxon>
    </lineage>
</organism>
<dbReference type="AlphaFoldDB" id="A0A1I3M327"/>
<keyword evidence="1" id="KW-1133">Transmembrane helix</keyword>
<protein>
    <submittedName>
        <fullName evidence="2">Uncharacterized protein</fullName>
    </submittedName>
</protein>
<keyword evidence="1" id="KW-0472">Membrane</keyword>
<name>A0A1I3M327_9SPIR</name>
<feature type="transmembrane region" description="Helical" evidence="1">
    <location>
        <begin position="12"/>
        <end position="33"/>
    </location>
</feature>
<dbReference type="EMBL" id="FORI01000008">
    <property type="protein sequence ID" value="SFI91200.1"/>
    <property type="molecule type" value="Genomic_DNA"/>
</dbReference>
<dbReference type="Proteomes" id="UP000182737">
    <property type="component" value="Unassembled WGS sequence"/>
</dbReference>
<sequence length="95" mass="10999">MAKHEHERILCAMVFLFILDIMGLISKFGFNLIGYLEKIPVLIGLPIVVMIIVHFIPEEADDYYEENPALFIAIYIIEGVFLFVFMLPGHFEIPR</sequence>
<gene>
    <name evidence="2" type="ORF">SAMN04487775_10813</name>
</gene>
<accession>A0A1I3M327</accession>
<evidence type="ECO:0000313" key="3">
    <source>
        <dbReference type="Proteomes" id="UP000182737"/>
    </source>
</evidence>
<keyword evidence="1" id="KW-0812">Transmembrane</keyword>
<keyword evidence="3" id="KW-1185">Reference proteome</keyword>
<proteinExistence type="predicted"/>
<dbReference type="RefSeq" id="WP_074932564.1">
    <property type="nucleotide sequence ID" value="NZ_FORI01000008.1"/>
</dbReference>
<evidence type="ECO:0000313" key="2">
    <source>
        <dbReference type="EMBL" id="SFI91200.1"/>
    </source>
</evidence>
<evidence type="ECO:0000256" key="1">
    <source>
        <dbReference type="SAM" id="Phobius"/>
    </source>
</evidence>